<feature type="transmembrane region" description="Helical" evidence="10">
    <location>
        <begin position="397"/>
        <end position="419"/>
    </location>
</feature>
<keyword evidence="7" id="KW-0325">Glycoprotein</keyword>
<evidence type="ECO:0000256" key="6">
    <source>
        <dbReference type="ARBA" id="ARBA00023157"/>
    </source>
</evidence>
<dbReference type="InterPro" id="IPR001881">
    <property type="entry name" value="EGF-like_Ca-bd_dom"/>
</dbReference>
<keyword evidence="2" id="KW-0964">Secreted</keyword>
<feature type="compositionally biased region" description="Polar residues" evidence="9">
    <location>
        <begin position="442"/>
        <end position="453"/>
    </location>
</feature>
<keyword evidence="10" id="KW-1133">Transmembrane helix</keyword>
<keyword evidence="4" id="KW-0732">Signal</keyword>
<organism evidence="12 13">
    <name type="scientific">Stegodyphus mimosarum</name>
    <name type="common">African social velvet spider</name>
    <dbReference type="NCBI Taxonomy" id="407821"/>
    <lineage>
        <taxon>Eukaryota</taxon>
        <taxon>Metazoa</taxon>
        <taxon>Ecdysozoa</taxon>
        <taxon>Arthropoda</taxon>
        <taxon>Chelicerata</taxon>
        <taxon>Arachnida</taxon>
        <taxon>Araneae</taxon>
        <taxon>Araneomorphae</taxon>
        <taxon>Entelegynae</taxon>
        <taxon>Eresoidea</taxon>
        <taxon>Eresidae</taxon>
        <taxon>Stegodyphus</taxon>
    </lineage>
</organism>
<dbReference type="InterPro" id="IPR018097">
    <property type="entry name" value="EGF_Ca-bd_CS"/>
</dbReference>
<dbReference type="InterPro" id="IPR000152">
    <property type="entry name" value="EGF-type_Asp/Asn_hydroxyl_site"/>
</dbReference>
<dbReference type="GO" id="GO:0005509">
    <property type="term" value="F:calcium ion binding"/>
    <property type="evidence" value="ECO:0007669"/>
    <property type="project" value="InterPro"/>
</dbReference>
<gene>
    <name evidence="12" type="ORF">X975_17595</name>
</gene>
<dbReference type="Pfam" id="PF00008">
    <property type="entry name" value="EGF"/>
    <property type="match status" value="1"/>
</dbReference>
<proteinExistence type="predicted"/>
<dbReference type="FunFam" id="2.10.25.10:FF:000038">
    <property type="entry name" value="Fibrillin 2"/>
    <property type="match status" value="1"/>
</dbReference>
<keyword evidence="3 8" id="KW-0245">EGF-like domain</keyword>
<evidence type="ECO:0000256" key="5">
    <source>
        <dbReference type="ARBA" id="ARBA00022737"/>
    </source>
</evidence>
<evidence type="ECO:0000256" key="10">
    <source>
        <dbReference type="SAM" id="Phobius"/>
    </source>
</evidence>
<evidence type="ECO:0000256" key="2">
    <source>
        <dbReference type="ARBA" id="ARBA00022525"/>
    </source>
</evidence>
<keyword evidence="10" id="KW-0812">Transmembrane</keyword>
<dbReference type="PANTHER" id="PTHR24040">
    <property type="entry name" value="LAMININ G-LIKE DOMAIN-CONTAINING PROTEIN"/>
    <property type="match status" value="1"/>
</dbReference>
<dbReference type="InterPro" id="IPR000742">
    <property type="entry name" value="EGF"/>
</dbReference>
<feature type="domain" description="EGF-like" evidence="11">
    <location>
        <begin position="349"/>
        <end position="380"/>
    </location>
</feature>
<name>A0A087USC1_STEMI</name>
<accession>A0A087USC1</accession>
<comment type="caution">
    <text evidence="8">Lacks conserved residue(s) required for the propagation of feature annotation.</text>
</comment>
<dbReference type="InterPro" id="IPR051145">
    <property type="entry name" value="GAS-SHBG-PROS"/>
</dbReference>
<dbReference type="PROSITE" id="PS01187">
    <property type="entry name" value="EGF_CA"/>
    <property type="match status" value="1"/>
</dbReference>
<dbReference type="PROSITE" id="PS50026">
    <property type="entry name" value="EGF_3"/>
    <property type="match status" value="2"/>
</dbReference>
<evidence type="ECO:0000259" key="11">
    <source>
        <dbReference type="PROSITE" id="PS50026"/>
    </source>
</evidence>
<dbReference type="SMART" id="SM00179">
    <property type="entry name" value="EGF_CA"/>
    <property type="match status" value="1"/>
</dbReference>
<dbReference type="InterPro" id="IPR049883">
    <property type="entry name" value="NOTCH1_EGF-like"/>
</dbReference>
<dbReference type="Gene3D" id="2.90.20.10">
    <property type="entry name" value="Plasmodium vivax P25 domain"/>
    <property type="match status" value="1"/>
</dbReference>
<feature type="compositionally biased region" description="Basic and acidic residues" evidence="9">
    <location>
        <begin position="459"/>
        <end position="472"/>
    </location>
</feature>
<sequence length="520" mass="58101">MCPGDKCIPDEKFAFRCDCKDPYETAEDGIHCKRKAMCANGGGHAACSKKNAKCQEDVTNEHLGYKCVCDTGFVKADNGTCINACELKNCEASRARCELDGNYEAVCKCPLLMTMGIDEICTIVDNSYIAKLKVLKRKYEIHVERKQSKRSLEDTLDYAKLRADFELSLKNVYSDYRDSKLLNCTDNGKELECDLELQFEKAVSKNTMNLIFQPSICIPLEDTSYCWIKPNLILKIGKPEEVFHVTNPCTEEIQKLCGPLASCKQFKNTSSFQCLCKDGFKSVNTFHLTSLSTIEVCEDIDECQEQTSSCPNNTECFNTFGSYDCQCKKGYRPTETKSVKESGCIAVCDPNPCKHGECVQFGNHGFLCSCDEEYGGAFCNSTNELVKKVKKSGVTKAAVVGVVLGLIVAVILIGGYMYFRIDKKESHEYAQNVNQRGRESNGRNLSSEAQNSGHMGAESGRRETMRSKLRRNLDKSKLVPNVRWSRYSDGEYTEIVDGIVGDDIESQHRAFSKSSDHLGK</sequence>
<evidence type="ECO:0000313" key="12">
    <source>
        <dbReference type="EMBL" id="KFM80260.1"/>
    </source>
</evidence>
<comment type="subcellular location">
    <subcellularLocation>
        <location evidence="1">Secreted</location>
    </subcellularLocation>
</comment>
<feature type="domain" description="EGF-like" evidence="11">
    <location>
        <begin position="299"/>
        <end position="337"/>
    </location>
</feature>
<dbReference type="OMA" id="TEECECH"/>
<dbReference type="PANTHER" id="PTHR24040:SF13">
    <property type="entry name" value="FIBROPELLIN-1"/>
    <property type="match status" value="1"/>
</dbReference>
<evidence type="ECO:0000256" key="9">
    <source>
        <dbReference type="SAM" id="MobiDB-lite"/>
    </source>
</evidence>
<dbReference type="AlphaFoldDB" id="A0A087USC1"/>
<dbReference type="Gene3D" id="2.10.25.10">
    <property type="entry name" value="Laminin"/>
    <property type="match status" value="2"/>
</dbReference>
<keyword evidence="5" id="KW-0677">Repeat</keyword>
<evidence type="ECO:0000256" key="7">
    <source>
        <dbReference type="ARBA" id="ARBA00023180"/>
    </source>
</evidence>
<evidence type="ECO:0000313" key="13">
    <source>
        <dbReference type="Proteomes" id="UP000054359"/>
    </source>
</evidence>
<keyword evidence="6 8" id="KW-1015">Disulfide bond</keyword>
<dbReference type="Pfam" id="PF07645">
    <property type="entry name" value="EGF_CA"/>
    <property type="match status" value="1"/>
</dbReference>
<dbReference type="SMART" id="SM00181">
    <property type="entry name" value="EGF"/>
    <property type="match status" value="6"/>
</dbReference>
<evidence type="ECO:0000256" key="4">
    <source>
        <dbReference type="ARBA" id="ARBA00022729"/>
    </source>
</evidence>
<dbReference type="OrthoDB" id="10040649at2759"/>
<feature type="disulfide bond" evidence="8">
    <location>
        <begin position="370"/>
        <end position="379"/>
    </location>
</feature>
<dbReference type="SUPFAM" id="SSF57196">
    <property type="entry name" value="EGF/Laminin"/>
    <property type="match status" value="1"/>
</dbReference>
<dbReference type="CDD" id="cd00054">
    <property type="entry name" value="EGF_CA"/>
    <property type="match status" value="1"/>
</dbReference>
<dbReference type="PROSITE" id="PS00022">
    <property type="entry name" value="EGF_1"/>
    <property type="match status" value="1"/>
</dbReference>
<feature type="non-terminal residue" evidence="12">
    <location>
        <position position="520"/>
    </location>
</feature>
<keyword evidence="13" id="KW-1185">Reference proteome</keyword>
<evidence type="ECO:0000256" key="8">
    <source>
        <dbReference type="PROSITE-ProRule" id="PRU00076"/>
    </source>
</evidence>
<dbReference type="Proteomes" id="UP000054359">
    <property type="component" value="Unassembled WGS sequence"/>
</dbReference>
<dbReference type="GO" id="GO:0005576">
    <property type="term" value="C:extracellular region"/>
    <property type="evidence" value="ECO:0007669"/>
    <property type="project" value="UniProtKB-SubCell"/>
</dbReference>
<reference evidence="12 13" key="1">
    <citation type="submission" date="2013-11" db="EMBL/GenBank/DDBJ databases">
        <title>Genome sequencing of Stegodyphus mimosarum.</title>
        <authorList>
            <person name="Bechsgaard J."/>
        </authorList>
    </citation>
    <scope>NUCLEOTIDE SEQUENCE [LARGE SCALE GENOMIC DNA]</scope>
</reference>
<protein>
    <submittedName>
        <fullName evidence="12">Cadherin EGF LAG seven-pass G-type receptor 2</fullName>
    </submittedName>
</protein>
<feature type="region of interest" description="Disordered" evidence="9">
    <location>
        <begin position="432"/>
        <end position="472"/>
    </location>
</feature>
<evidence type="ECO:0000256" key="1">
    <source>
        <dbReference type="ARBA" id="ARBA00004613"/>
    </source>
</evidence>
<keyword evidence="12" id="KW-0675">Receptor</keyword>
<evidence type="ECO:0000256" key="3">
    <source>
        <dbReference type="ARBA" id="ARBA00022536"/>
    </source>
</evidence>
<dbReference type="EMBL" id="KK121341">
    <property type="protein sequence ID" value="KFM80260.1"/>
    <property type="molecule type" value="Genomic_DNA"/>
</dbReference>
<dbReference type="PROSITE" id="PS00010">
    <property type="entry name" value="ASX_HYDROXYL"/>
    <property type="match status" value="1"/>
</dbReference>
<keyword evidence="10" id="KW-0472">Membrane</keyword>